<reference evidence="1" key="1">
    <citation type="journal article" date="2015" name="Nature">
        <title>Complex archaea that bridge the gap between prokaryotes and eukaryotes.</title>
        <authorList>
            <person name="Spang A."/>
            <person name="Saw J.H."/>
            <person name="Jorgensen S.L."/>
            <person name="Zaremba-Niedzwiedzka K."/>
            <person name="Martijn J."/>
            <person name="Lind A.E."/>
            <person name="van Eijk R."/>
            <person name="Schleper C."/>
            <person name="Guy L."/>
            <person name="Ettema T.J."/>
        </authorList>
    </citation>
    <scope>NUCLEOTIDE SEQUENCE</scope>
</reference>
<dbReference type="EMBL" id="LAZR01026535">
    <property type="protein sequence ID" value="KKL68424.1"/>
    <property type="molecule type" value="Genomic_DNA"/>
</dbReference>
<comment type="caution">
    <text evidence="1">The sequence shown here is derived from an EMBL/GenBank/DDBJ whole genome shotgun (WGS) entry which is preliminary data.</text>
</comment>
<protein>
    <submittedName>
        <fullName evidence="1">Uncharacterized protein</fullName>
    </submittedName>
</protein>
<gene>
    <name evidence="1" type="ORF">LCGC14_2125130</name>
</gene>
<name>A0A0F9E354_9ZZZZ</name>
<evidence type="ECO:0000313" key="1">
    <source>
        <dbReference type="EMBL" id="KKL68424.1"/>
    </source>
</evidence>
<organism evidence="1">
    <name type="scientific">marine sediment metagenome</name>
    <dbReference type="NCBI Taxonomy" id="412755"/>
    <lineage>
        <taxon>unclassified sequences</taxon>
        <taxon>metagenomes</taxon>
        <taxon>ecological metagenomes</taxon>
    </lineage>
</organism>
<sequence length="94" mass="10885">MAEQTQERVTITRLTIKIGDAIVHISKEEAKQLKEALDEIFPAQIQPVQIHWHHDPFHYTAVKYPRWEFGNKTTDGEQLNTCSATLEINQKEIS</sequence>
<dbReference type="AlphaFoldDB" id="A0A0F9E354"/>
<accession>A0A0F9E354</accession>
<proteinExistence type="predicted"/>